<evidence type="ECO:0000259" key="1">
    <source>
        <dbReference type="Pfam" id="PF02538"/>
    </source>
</evidence>
<dbReference type="EMBL" id="UINC01056977">
    <property type="protein sequence ID" value="SVB77652.1"/>
    <property type="molecule type" value="Genomic_DNA"/>
</dbReference>
<proteinExistence type="predicted"/>
<feature type="non-terminal residue" evidence="2">
    <location>
        <position position="1"/>
    </location>
</feature>
<dbReference type="InterPro" id="IPR045079">
    <property type="entry name" value="Oxoprolinase-like"/>
</dbReference>
<sequence>VIQNGLIQVVDEMDLAQEKTAFSSIISEALDRANGIYHRDNAEVIVQGRRSLPLFVGVMQETTRSVVERRLDDLAAGDVIIVNDPYLGGTHLMDVKCVRPFFYEGQLWCYLANSAHWADTGGYVPGGFASGATEVQQEGLRIPPTHIVREDVYNEEIVEFIMANCRVPLERLGDLRSQIGALSVGEKRLTALLDRYGADIVDAAILELKARSEEQMRAHIRSIPDGTYDFQSFMDSDGVVNKPLSIELT</sequence>
<dbReference type="GO" id="GO:0017168">
    <property type="term" value="F:5-oxoprolinase (ATP-hydrolyzing) activity"/>
    <property type="evidence" value="ECO:0007669"/>
    <property type="project" value="TreeGrafter"/>
</dbReference>
<dbReference type="AlphaFoldDB" id="A0A382GRZ9"/>
<feature type="non-terminal residue" evidence="2">
    <location>
        <position position="249"/>
    </location>
</feature>
<protein>
    <recommendedName>
        <fullName evidence="1">Hydantoinase B/oxoprolinase domain-containing protein</fullName>
    </recommendedName>
</protein>
<gene>
    <name evidence="2" type="ORF">METZ01_LOCUS230506</name>
</gene>
<organism evidence="2">
    <name type="scientific">marine metagenome</name>
    <dbReference type="NCBI Taxonomy" id="408172"/>
    <lineage>
        <taxon>unclassified sequences</taxon>
        <taxon>metagenomes</taxon>
        <taxon>ecological metagenomes</taxon>
    </lineage>
</organism>
<evidence type="ECO:0000313" key="2">
    <source>
        <dbReference type="EMBL" id="SVB77652.1"/>
    </source>
</evidence>
<dbReference type="GO" id="GO:0006749">
    <property type="term" value="P:glutathione metabolic process"/>
    <property type="evidence" value="ECO:0007669"/>
    <property type="project" value="TreeGrafter"/>
</dbReference>
<feature type="domain" description="Hydantoinase B/oxoprolinase" evidence="1">
    <location>
        <begin position="1"/>
        <end position="242"/>
    </location>
</feature>
<dbReference type="InterPro" id="IPR003692">
    <property type="entry name" value="Hydantoinase_B"/>
</dbReference>
<name>A0A382GRZ9_9ZZZZ</name>
<accession>A0A382GRZ9</accession>
<dbReference type="GO" id="GO:0005829">
    <property type="term" value="C:cytosol"/>
    <property type="evidence" value="ECO:0007669"/>
    <property type="project" value="TreeGrafter"/>
</dbReference>
<reference evidence="2" key="1">
    <citation type="submission" date="2018-05" db="EMBL/GenBank/DDBJ databases">
        <authorList>
            <person name="Lanie J.A."/>
            <person name="Ng W.-L."/>
            <person name="Kazmierczak K.M."/>
            <person name="Andrzejewski T.M."/>
            <person name="Davidsen T.M."/>
            <person name="Wayne K.J."/>
            <person name="Tettelin H."/>
            <person name="Glass J.I."/>
            <person name="Rusch D."/>
            <person name="Podicherti R."/>
            <person name="Tsui H.-C.T."/>
            <person name="Winkler M.E."/>
        </authorList>
    </citation>
    <scope>NUCLEOTIDE SEQUENCE</scope>
</reference>
<dbReference type="PANTHER" id="PTHR11365">
    <property type="entry name" value="5-OXOPROLINASE RELATED"/>
    <property type="match status" value="1"/>
</dbReference>
<dbReference type="Pfam" id="PF02538">
    <property type="entry name" value="Hydantoinase_B"/>
    <property type="match status" value="1"/>
</dbReference>
<dbReference type="PANTHER" id="PTHR11365:SF23">
    <property type="entry name" value="HYPOTHETICAL 5-OXOPROLINASE (EUROFUNG)-RELATED"/>
    <property type="match status" value="1"/>
</dbReference>